<dbReference type="PANTHER" id="PTHR34384">
    <property type="entry name" value="L-2,3-DIAMINOPROPANOATE--CITRATE LIGASE"/>
    <property type="match status" value="1"/>
</dbReference>
<proteinExistence type="inferred from homology"/>
<dbReference type="AlphaFoldDB" id="A0AAU8NM73"/>
<dbReference type="Pfam" id="PF04183">
    <property type="entry name" value="IucA_IucC"/>
    <property type="match status" value="1"/>
</dbReference>
<evidence type="ECO:0000256" key="1">
    <source>
        <dbReference type="ARBA" id="ARBA00004924"/>
    </source>
</evidence>
<name>A0AAU8NM73_9BACL</name>
<dbReference type="PANTHER" id="PTHR34384:SF5">
    <property type="entry name" value="L-2,3-DIAMINOPROPANOATE--CITRATE LIGASE"/>
    <property type="match status" value="1"/>
</dbReference>
<reference evidence="4" key="1">
    <citation type="submission" date="2024-05" db="EMBL/GenBank/DDBJ databases">
        <title>Draft genome assemblies of 36 bacteria isolated from hibernating arctic ground squirrels.</title>
        <authorList>
            <person name="McKee H."/>
            <person name="Mullen L."/>
            <person name="Drown D.M."/>
            <person name="Duddleston K.N."/>
        </authorList>
    </citation>
    <scope>NUCLEOTIDE SEQUENCE</scope>
    <source>
        <strain evidence="4">AN1007</strain>
    </source>
</reference>
<comment type="pathway">
    <text evidence="1">Siderophore biosynthesis.</text>
</comment>
<evidence type="ECO:0000259" key="3">
    <source>
        <dbReference type="Pfam" id="PF04183"/>
    </source>
</evidence>
<sequence length="297" mass="34137">MENKLRSKAEQRADEHSCKLLLNCYIRELGPERADYMQLNPDTLTYSITFPTSGVRVMGLLSYYSAMGEHEYLSMNSNGQTVHYRDLVRWISYEMIGDGSPDNVQREAVEEEHDIGTKAKQVTDRLTDFMQKVENSAANLTMYIEQASGFGVQDYTTSEQSVLYGHPFHPFPKNSKGFTVQDVQRYSPELRTSFQLCYIAVRQDVYAAEWVEHADKIDLKQLLASQEWPVSKGKMGLYELLPFIHGSMHTFCIWMRCSPISVKRSCCCWALQARWPTRPLLYVQCMFQPGTAALSCR</sequence>
<evidence type="ECO:0000313" key="4">
    <source>
        <dbReference type="EMBL" id="XCP98093.1"/>
    </source>
</evidence>
<comment type="similarity">
    <text evidence="2">Belongs to the IucA/IucC family.</text>
</comment>
<organism evidence="4">
    <name type="scientific">Paenibacillus sp. AN1007</name>
    <dbReference type="NCBI Taxonomy" id="3151385"/>
    <lineage>
        <taxon>Bacteria</taxon>
        <taxon>Bacillati</taxon>
        <taxon>Bacillota</taxon>
        <taxon>Bacilli</taxon>
        <taxon>Bacillales</taxon>
        <taxon>Paenibacillaceae</taxon>
        <taxon>Paenibacillus</taxon>
    </lineage>
</organism>
<dbReference type="GO" id="GO:0019290">
    <property type="term" value="P:siderophore biosynthetic process"/>
    <property type="evidence" value="ECO:0007669"/>
    <property type="project" value="InterPro"/>
</dbReference>
<feature type="domain" description="Aerobactin siderophore biosynthesis IucA/IucC N-terminal" evidence="3">
    <location>
        <begin position="154"/>
        <end position="224"/>
    </location>
</feature>
<dbReference type="InterPro" id="IPR007310">
    <property type="entry name" value="Aerobactin_biosyn_IucA/IucC_N"/>
</dbReference>
<protein>
    <submittedName>
        <fullName evidence="4">IucA/IucC family protein</fullName>
    </submittedName>
</protein>
<dbReference type="InterPro" id="IPR037455">
    <property type="entry name" value="LucA/IucC-like"/>
</dbReference>
<dbReference type="Gene3D" id="6.10.250.3370">
    <property type="match status" value="1"/>
</dbReference>
<accession>A0AAU8NM73</accession>
<gene>
    <name evidence="4" type="ORF">ABXS70_21315</name>
</gene>
<dbReference type="EMBL" id="CP159992">
    <property type="protein sequence ID" value="XCP98093.1"/>
    <property type="molecule type" value="Genomic_DNA"/>
</dbReference>
<evidence type="ECO:0000256" key="2">
    <source>
        <dbReference type="ARBA" id="ARBA00007832"/>
    </source>
</evidence>
<dbReference type="RefSeq" id="WP_366296723.1">
    <property type="nucleotide sequence ID" value="NZ_CP159992.1"/>
</dbReference>